<accession>A0A843ACE1</accession>
<reference evidence="4" key="1">
    <citation type="submission" date="2020-10" db="EMBL/GenBank/DDBJ databases">
        <title>Fervidococcus fontis strain 3639Fd - the first crenarchaeon capable of growth on lipids.</title>
        <authorList>
            <person name="Kochetkova T.V."/>
            <person name="Elcheninov A.G."/>
            <person name="Toschakov S.V."/>
            <person name="Kublanov I.V."/>
        </authorList>
    </citation>
    <scope>NUCLEOTIDE SEQUENCE</scope>
    <source>
        <strain evidence="4">3639Fd</strain>
    </source>
</reference>
<evidence type="ECO:0000256" key="1">
    <source>
        <dbReference type="ARBA" id="ARBA00010148"/>
    </source>
</evidence>
<dbReference type="Proteomes" id="UP000652307">
    <property type="component" value="Unassembled WGS sequence"/>
</dbReference>
<dbReference type="Pfam" id="PF01990">
    <property type="entry name" value="ATP-synt_F"/>
    <property type="match status" value="1"/>
</dbReference>
<gene>
    <name evidence="4" type="ORF">IOK49_05375</name>
</gene>
<dbReference type="AlphaFoldDB" id="A0A843ACE1"/>
<dbReference type="Gene3D" id="3.40.50.10580">
    <property type="entry name" value="ATPase, V1 complex, subunit F"/>
    <property type="match status" value="1"/>
</dbReference>
<comment type="caution">
    <text evidence="4">The sequence shown here is derived from an EMBL/GenBank/DDBJ whole genome shotgun (WGS) entry which is preliminary data.</text>
</comment>
<dbReference type="GO" id="GO:0046961">
    <property type="term" value="F:proton-transporting ATPase activity, rotational mechanism"/>
    <property type="evidence" value="ECO:0007669"/>
    <property type="project" value="InterPro"/>
</dbReference>
<sequence>MSAQINNGKVLVIGGKNLVLMYKMIGCEGIEERNPDNIAQIIETYAKRQDISVILVEKELGELISSDIENIRKKTGKIIFYLPSPSSAMEPMDIRKMVMRALGL</sequence>
<evidence type="ECO:0000313" key="4">
    <source>
        <dbReference type="EMBL" id="MBE9391502.1"/>
    </source>
</evidence>
<name>A0A843ACE1_9CREN</name>
<dbReference type="InterPro" id="IPR036906">
    <property type="entry name" value="ATPase_V1_fsu_sf"/>
</dbReference>
<keyword evidence="2" id="KW-0813">Transport</keyword>
<dbReference type="SUPFAM" id="SSF159468">
    <property type="entry name" value="AtpF-like"/>
    <property type="match status" value="1"/>
</dbReference>
<organism evidence="4 5">
    <name type="scientific">Fervidicoccus fontis</name>
    <dbReference type="NCBI Taxonomy" id="683846"/>
    <lineage>
        <taxon>Archaea</taxon>
        <taxon>Thermoproteota</taxon>
        <taxon>Thermoprotei</taxon>
        <taxon>Fervidicoccales</taxon>
        <taxon>Fervidicoccaceae</taxon>
        <taxon>Fervidicoccus</taxon>
    </lineage>
</organism>
<proteinExistence type="inferred from homology"/>
<dbReference type="InterPro" id="IPR008218">
    <property type="entry name" value="ATPase_V1-cplx_f_g_su"/>
</dbReference>
<dbReference type="EMBL" id="JADEZV010000003">
    <property type="protein sequence ID" value="MBE9391502.1"/>
    <property type="molecule type" value="Genomic_DNA"/>
</dbReference>
<comment type="similarity">
    <text evidence="1">Belongs to the V-ATPase F subunit family.</text>
</comment>
<protein>
    <submittedName>
        <fullName evidence="4">V-type ATP synthase subunit F</fullName>
    </submittedName>
</protein>
<keyword evidence="3" id="KW-0406">Ion transport</keyword>
<evidence type="ECO:0000256" key="3">
    <source>
        <dbReference type="ARBA" id="ARBA00023065"/>
    </source>
</evidence>
<evidence type="ECO:0000313" key="5">
    <source>
        <dbReference type="Proteomes" id="UP000652307"/>
    </source>
</evidence>
<dbReference type="RefSeq" id="WP_193803883.1">
    <property type="nucleotide sequence ID" value="NZ_JADEZV010000003.1"/>
</dbReference>
<evidence type="ECO:0000256" key="2">
    <source>
        <dbReference type="ARBA" id="ARBA00022448"/>
    </source>
</evidence>